<evidence type="ECO:0000256" key="6">
    <source>
        <dbReference type="SAM" id="Coils"/>
    </source>
</evidence>
<dbReference type="InterPro" id="IPR036875">
    <property type="entry name" value="Znf_CCHC_sf"/>
</dbReference>
<dbReference type="PROSITE" id="PS50158">
    <property type="entry name" value="ZF_CCHC"/>
    <property type="match status" value="2"/>
</dbReference>
<proteinExistence type="predicted"/>
<accession>A0A5N6PGI8</accession>
<dbReference type="SUPFAM" id="SSF57756">
    <property type="entry name" value="Retrovirus zinc finger-like domains"/>
    <property type="match status" value="1"/>
</dbReference>
<keyword evidence="5" id="KW-0862">Zinc</keyword>
<dbReference type="InterPro" id="IPR041577">
    <property type="entry name" value="RT_RNaseH_2"/>
</dbReference>
<dbReference type="AlphaFoldDB" id="A0A5N6PGI8"/>
<dbReference type="Proteomes" id="UP000326396">
    <property type="component" value="Linkage Group LG12"/>
</dbReference>
<organism evidence="9 10">
    <name type="scientific">Mikania micrantha</name>
    <name type="common">bitter vine</name>
    <dbReference type="NCBI Taxonomy" id="192012"/>
    <lineage>
        <taxon>Eukaryota</taxon>
        <taxon>Viridiplantae</taxon>
        <taxon>Streptophyta</taxon>
        <taxon>Embryophyta</taxon>
        <taxon>Tracheophyta</taxon>
        <taxon>Spermatophyta</taxon>
        <taxon>Magnoliopsida</taxon>
        <taxon>eudicotyledons</taxon>
        <taxon>Gunneridae</taxon>
        <taxon>Pentapetalae</taxon>
        <taxon>asterids</taxon>
        <taxon>campanulids</taxon>
        <taxon>Asterales</taxon>
        <taxon>Asteraceae</taxon>
        <taxon>Asteroideae</taxon>
        <taxon>Heliantheae alliance</taxon>
        <taxon>Eupatorieae</taxon>
        <taxon>Mikania</taxon>
    </lineage>
</organism>
<dbReference type="Gene3D" id="3.10.10.10">
    <property type="entry name" value="HIV Type 1 Reverse Transcriptase, subunit A, domain 1"/>
    <property type="match status" value="1"/>
</dbReference>
<dbReference type="GO" id="GO:0004190">
    <property type="term" value="F:aspartic-type endopeptidase activity"/>
    <property type="evidence" value="ECO:0007669"/>
    <property type="project" value="UniProtKB-KW"/>
</dbReference>
<dbReference type="Pfam" id="PF24626">
    <property type="entry name" value="SH3_Tf2-1"/>
    <property type="match status" value="1"/>
</dbReference>
<keyword evidence="4" id="KW-0511">Multifunctional enzyme</keyword>
<evidence type="ECO:0000256" key="1">
    <source>
        <dbReference type="ARBA" id="ARBA00022670"/>
    </source>
</evidence>
<keyword evidence="5" id="KW-0479">Metal-binding</keyword>
<evidence type="ECO:0000256" key="5">
    <source>
        <dbReference type="PROSITE-ProRule" id="PRU00047"/>
    </source>
</evidence>
<feature type="domain" description="CCHC-type" evidence="8">
    <location>
        <begin position="452"/>
        <end position="468"/>
    </location>
</feature>
<protein>
    <recommendedName>
        <fullName evidence="8">CCHC-type domain-containing protein</fullName>
    </recommendedName>
</protein>
<dbReference type="GO" id="GO:0003677">
    <property type="term" value="F:DNA binding"/>
    <property type="evidence" value="ECO:0007669"/>
    <property type="project" value="UniProtKB-KW"/>
</dbReference>
<dbReference type="Gene3D" id="3.30.420.10">
    <property type="entry name" value="Ribonuclease H-like superfamily/Ribonuclease H"/>
    <property type="match status" value="1"/>
</dbReference>
<keyword evidence="6" id="KW-0175">Coiled coil</keyword>
<dbReference type="InterPro" id="IPR056924">
    <property type="entry name" value="SH3_Tf2-1"/>
</dbReference>
<dbReference type="SUPFAM" id="SSF56672">
    <property type="entry name" value="DNA/RNA polymerases"/>
    <property type="match status" value="1"/>
</dbReference>
<dbReference type="InterPro" id="IPR045358">
    <property type="entry name" value="Ty3_capsid"/>
</dbReference>
<dbReference type="InterPro" id="IPR036397">
    <property type="entry name" value="RNaseH_sf"/>
</dbReference>
<dbReference type="Pfam" id="PF19259">
    <property type="entry name" value="Ty3_capsid"/>
    <property type="match status" value="1"/>
</dbReference>
<dbReference type="FunFam" id="3.30.70.270:FF:000020">
    <property type="entry name" value="Transposon Tf2-6 polyprotein-like Protein"/>
    <property type="match status" value="1"/>
</dbReference>
<evidence type="ECO:0000256" key="3">
    <source>
        <dbReference type="ARBA" id="ARBA00023125"/>
    </source>
</evidence>
<reference evidence="9 10" key="1">
    <citation type="submission" date="2019-05" db="EMBL/GenBank/DDBJ databases">
        <title>Mikania micrantha, genome provides insights into the molecular mechanism of rapid growth.</title>
        <authorList>
            <person name="Liu B."/>
        </authorList>
    </citation>
    <scope>NUCLEOTIDE SEQUENCE [LARGE SCALE GENOMIC DNA]</scope>
    <source>
        <strain evidence="9">NLD-2019</strain>
        <tissue evidence="9">Leaf</tissue>
    </source>
</reference>
<evidence type="ECO:0000256" key="2">
    <source>
        <dbReference type="ARBA" id="ARBA00022750"/>
    </source>
</evidence>
<sequence>MTTNESNPLKRAYWALQRPIAVRDGPTRRIVALRDRHREELTSGFLRVARSIFWPRVAPLYSHFSSSRHSSASSTSEKPPLKPGEAIEGSLEAWNLELEAWSSHTSSNIITSLLFLSSPAAPGGLGAVHSSFQCSWSLRRYQQMDGQGTYVRTNNPSIDSATVEAMVEQLVNKAITDYEAACLNSETGSETHNNSSRGCTFKTFLSYHPQPYTGSEGAVGLLQWVKRVESIFHMCQCSEEDKVKFATGTLEGQALTWWNSHVQTLSLGTANSIPWENFVKMLKEEYHPQNEIKELERFWNHKMEGFEIEQYTTRFHEWCKQYPEMVTPNYRKIDPYVSGLPKQIRSLITATDPTLIQPTICLAYHLTNQAVAQGKLPKKGEHLKPQDRKRKWEPSHNQTPSSQQMQLHNQSATTSDCTATPSSTKGKNAYQGKYPKCKRCPYHHNGQCERYRCRKCGRNGHMAKECRSKPVGSKDNQKVVKGCYKCGKPGHWRRDCPQLKEKESVTMTPAIVNDSKEAKDDPIIVTELTDCKLIETQHIFKGCALVLTGHEFEIDLISAGEYLQKGYSTILVVSRDKRRRKGRWRILKLFVIFPKIHLEYPKATSRVSDKELTRPRLSTREAPVLLVRKKDRSSRMCIDYRELSKTDQRTGSIHGSHESVQFLGHVVNAKGIHVDPAKVEAIKNWTAPKTSTEVRQFLGLAGNYRRSIEGSSKIAPSLTSLTHKDKKFEWGEKQEAAFDLLKQKLCSAPILSPPDGCEDFVVYCDASKQGLGCVLKQREKVIAYASRQLKVHEKNYTSHDLELGAVEALKVEDLTHLSLRGTDKQMKVKADVTYYLMERNWIPHYGGLRGVVMDEARRSQHSLHPVPDTIYRDLKTTHRRPRVKAKLTTYSERTIQRLENALRACVNDYDNSWETRLPLVKSSYNNTYHTSIRAATSKHSRDKIAQLRNRMAAARDRQKSYADKRRKPLEFQLGDRVLLKVSPWKGVIRFGKPGKLNPRYIGPFEITKRIDPVTYELQLPQELSSVHNVFHVSNLKKCLSNETLAIPLEEIQIDEQLHFVEEPVEIMDREIKKLKLSKIPNVKVRWNSRRGPEYTWELEDQMNQNTLTYSPTRLTPATRTEFRDEIPINWGMM</sequence>
<comment type="caution">
    <text evidence="9">The sequence shown here is derived from an EMBL/GenBank/DDBJ whole genome shotgun (WGS) entry which is preliminary data.</text>
</comment>
<evidence type="ECO:0000256" key="4">
    <source>
        <dbReference type="ARBA" id="ARBA00023268"/>
    </source>
</evidence>
<dbReference type="SMART" id="SM00343">
    <property type="entry name" value="ZnF_C2HC"/>
    <property type="match status" value="2"/>
</dbReference>
<dbReference type="GO" id="GO:0008270">
    <property type="term" value="F:zinc ion binding"/>
    <property type="evidence" value="ECO:0007669"/>
    <property type="project" value="UniProtKB-KW"/>
</dbReference>
<dbReference type="InterPro" id="IPR001878">
    <property type="entry name" value="Znf_CCHC"/>
</dbReference>
<keyword evidence="3" id="KW-0238">DNA-binding</keyword>
<feature type="region of interest" description="Disordered" evidence="7">
    <location>
        <begin position="375"/>
        <end position="429"/>
    </location>
</feature>
<keyword evidence="2" id="KW-0378">Hydrolase</keyword>
<dbReference type="PANTHER" id="PTHR37984:SF5">
    <property type="entry name" value="PROTEIN NYNRIN-LIKE"/>
    <property type="match status" value="1"/>
</dbReference>
<keyword evidence="2" id="KW-0064">Aspartyl protease</keyword>
<feature type="coiled-coil region" evidence="6">
    <location>
        <begin position="937"/>
        <end position="964"/>
    </location>
</feature>
<name>A0A5N6PGI8_9ASTR</name>
<gene>
    <name evidence="9" type="ORF">E3N88_07836</name>
</gene>
<evidence type="ECO:0000313" key="9">
    <source>
        <dbReference type="EMBL" id="KAD6453131.1"/>
    </source>
</evidence>
<dbReference type="PANTHER" id="PTHR37984">
    <property type="entry name" value="PROTEIN CBG26694"/>
    <property type="match status" value="1"/>
</dbReference>
<keyword evidence="5" id="KW-0863">Zinc-finger</keyword>
<dbReference type="GO" id="GO:0006508">
    <property type="term" value="P:proteolysis"/>
    <property type="evidence" value="ECO:0007669"/>
    <property type="project" value="UniProtKB-KW"/>
</dbReference>
<evidence type="ECO:0000259" key="8">
    <source>
        <dbReference type="PROSITE" id="PS50158"/>
    </source>
</evidence>
<dbReference type="InterPro" id="IPR043128">
    <property type="entry name" value="Rev_trsase/Diguanyl_cyclase"/>
</dbReference>
<keyword evidence="10" id="KW-1185">Reference proteome</keyword>
<dbReference type="Pfam" id="PF17919">
    <property type="entry name" value="RT_RNaseH_2"/>
    <property type="match status" value="1"/>
</dbReference>
<evidence type="ECO:0000313" key="10">
    <source>
        <dbReference type="Proteomes" id="UP000326396"/>
    </source>
</evidence>
<dbReference type="OrthoDB" id="786614at2759"/>
<feature type="compositionally biased region" description="Polar residues" evidence="7">
    <location>
        <begin position="395"/>
        <end position="426"/>
    </location>
</feature>
<evidence type="ECO:0000256" key="7">
    <source>
        <dbReference type="SAM" id="MobiDB-lite"/>
    </source>
</evidence>
<dbReference type="InterPro" id="IPR043502">
    <property type="entry name" value="DNA/RNA_pol_sf"/>
</dbReference>
<keyword evidence="1" id="KW-0645">Protease</keyword>
<dbReference type="Gene3D" id="4.10.60.10">
    <property type="entry name" value="Zinc finger, CCHC-type"/>
    <property type="match status" value="1"/>
</dbReference>
<dbReference type="Gene3D" id="3.30.70.270">
    <property type="match status" value="1"/>
</dbReference>
<dbReference type="Pfam" id="PF00098">
    <property type="entry name" value="zf-CCHC"/>
    <property type="match status" value="2"/>
</dbReference>
<dbReference type="EMBL" id="SZYD01000004">
    <property type="protein sequence ID" value="KAD6453131.1"/>
    <property type="molecule type" value="Genomic_DNA"/>
</dbReference>
<dbReference type="InterPro" id="IPR050951">
    <property type="entry name" value="Retrovirus_Pol_polyprotein"/>
</dbReference>
<feature type="domain" description="CCHC-type" evidence="8">
    <location>
        <begin position="483"/>
        <end position="498"/>
    </location>
</feature>
<feature type="compositionally biased region" description="Basic and acidic residues" evidence="7">
    <location>
        <begin position="378"/>
        <end position="394"/>
    </location>
</feature>